<keyword evidence="1" id="KW-1133">Transmembrane helix</keyword>
<organism evidence="2 3">
    <name type="scientific">Elysia crispata</name>
    <name type="common">lettuce slug</name>
    <dbReference type="NCBI Taxonomy" id="231223"/>
    <lineage>
        <taxon>Eukaryota</taxon>
        <taxon>Metazoa</taxon>
        <taxon>Spiralia</taxon>
        <taxon>Lophotrochozoa</taxon>
        <taxon>Mollusca</taxon>
        <taxon>Gastropoda</taxon>
        <taxon>Heterobranchia</taxon>
        <taxon>Euthyneura</taxon>
        <taxon>Panpulmonata</taxon>
        <taxon>Sacoglossa</taxon>
        <taxon>Placobranchoidea</taxon>
        <taxon>Plakobranchidae</taxon>
        <taxon>Elysia</taxon>
    </lineage>
</organism>
<comment type="caution">
    <text evidence="2">The sequence shown here is derived from an EMBL/GenBank/DDBJ whole genome shotgun (WGS) entry which is preliminary data.</text>
</comment>
<dbReference type="AlphaFoldDB" id="A0AAE0ZTD9"/>
<keyword evidence="1" id="KW-0812">Transmembrane</keyword>
<sequence length="103" mass="10934">MYKYAGSVGSTYRSSVVAALQARPSVTKLNMKVLFVFAIIAFVVVAKTAADDCSTDCDDANNSLSDTANGETVCCDPQKYDLIGIGTDPNTSVQTCECFSIDD</sequence>
<protein>
    <submittedName>
        <fullName evidence="2">Uncharacterized protein</fullName>
    </submittedName>
</protein>
<name>A0AAE0ZTD9_9GAST</name>
<reference evidence="2" key="1">
    <citation type="journal article" date="2023" name="G3 (Bethesda)">
        <title>A reference genome for the long-term kleptoplast-retaining sea slug Elysia crispata morphotype clarki.</title>
        <authorList>
            <person name="Eastman K.E."/>
            <person name="Pendleton A.L."/>
            <person name="Shaikh M.A."/>
            <person name="Suttiyut T."/>
            <person name="Ogas R."/>
            <person name="Tomko P."/>
            <person name="Gavelis G."/>
            <person name="Widhalm J.R."/>
            <person name="Wisecaver J.H."/>
        </authorList>
    </citation>
    <scope>NUCLEOTIDE SEQUENCE</scope>
    <source>
        <strain evidence="2">ECLA1</strain>
    </source>
</reference>
<feature type="transmembrane region" description="Helical" evidence="1">
    <location>
        <begin position="33"/>
        <end position="50"/>
    </location>
</feature>
<dbReference type="EMBL" id="JAWDGP010003399">
    <property type="protein sequence ID" value="KAK3774581.1"/>
    <property type="molecule type" value="Genomic_DNA"/>
</dbReference>
<keyword evidence="1" id="KW-0472">Membrane</keyword>
<evidence type="ECO:0000256" key="1">
    <source>
        <dbReference type="SAM" id="Phobius"/>
    </source>
</evidence>
<keyword evidence="3" id="KW-1185">Reference proteome</keyword>
<evidence type="ECO:0000313" key="3">
    <source>
        <dbReference type="Proteomes" id="UP001283361"/>
    </source>
</evidence>
<evidence type="ECO:0000313" key="2">
    <source>
        <dbReference type="EMBL" id="KAK3774581.1"/>
    </source>
</evidence>
<proteinExistence type="predicted"/>
<accession>A0AAE0ZTD9</accession>
<dbReference type="Proteomes" id="UP001283361">
    <property type="component" value="Unassembled WGS sequence"/>
</dbReference>
<gene>
    <name evidence="2" type="ORF">RRG08_035011</name>
</gene>